<dbReference type="EC" id="3.4.19.13" evidence="4"/>
<keyword evidence="4 5" id="KW-0808">Transferase</keyword>
<evidence type="ECO:0000256" key="2">
    <source>
        <dbReference type="ARBA" id="ARBA00001089"/>
    </source>
</evidence>
<dbReference type="Gene3D" id="1.10.246.130">
    <property type="match status" value="1"/>
</dbReference>
<comment type="catalytic activity">
    <reaction evidence="1 4">
        <text>an S-substituted glutathione + H2O = an S-substituted L-cysteinylglycine + L-glutamate</text>
        <dbReference type="Rhea" id="RHEA:59468"/>
        <dbReference type="ChEBI" id="CHEBI:15377"/>
        <dbReference type="ChEBI" id="CHEBI:29985"/>
        <dbReference type="ChEBI" id="CHEBI:90779"/>
        <dbReference type="ChEBI" id="CHEBI:143103"/>
        <dbReference type="EC" id="3.4.19.13"/>
    </reaction>
</comment>
<gene>
    <name evidence="5" type="primary">ggt</name>
    <name evidence="5" type="ORF">QIS96_05770</name>
</gene>
<dbReference type="GO" id="GO:0103068">
    <property type="term" value="F:leukotriene C4 gamma-glutamyl transferase activity"/>
    <property type="evidence" value="ECO:0007669"/>
    <property type="project" value="UniProtKB-EC"/>
</dbReference>
<protein>
    <recommendedName>
        <fullName evidence="4">Glutathione hydrolase proenzyme</fullName>
        <ecNumber evidence="4">2.3.2.2</ecNumber>
        <ecNumber evidence="4">3.4.19.13</ecNumber>
    </recommendedName>
    <component>
        <recommendedName>
            <fullName evidence="4">Glutathione hydrolase large chain</fullName>
        </recommendedName>
    </component>
    <component>
        <recommendedName>
            <fullName evidence="4">Glutathione hydrolase small chain</fullName>
        </recommendedName>
    </component>
</protein>
<dbReference type="PANTHER" id="PTHR43881">
    <property type="entry name" value="GAMMA-GLUTAMYLTRANSPEPTIDASE (AFU_ORTHOLOGUE AFUA_4G13580)"/>
    <property type="match status" value="1"/>
</dbReference>
<dbReference type="SUPFAM" id="SSF56235">
    <property type="entry name" value="N-terminal nucleophile aminohydrolases (Ntn hydrolases)"/>
    <property type="match status" value="1"/>
</dbReference>
<comment type="caution">
    <text evidence="5">The sequence shown here is derived from an EMBL/GenBank/DDBJ whole genome shotgun (WGS) entry which is preliminary data.</text>
</comment>
<comment type="pathway">
    <text evidence="4">Sulfur metabolism; glutathione metabolism.</text>
</comment>
<reference evidence="5 6" key="1">
    <citation type="submission" date="2023-05" db="EMBL/GenBank/DDBJ databases">
        <title>Draft genome sequence of Streptomyces sp. B-S-A6 isolated from a cave soil in Thailand.</title>
        <authorList>
            <person name="Chamroensaksri N."/>
            <person name="Muangham S."/>
        </authorList>
    </citation>
    <scope>NUCLEOTIDE SEQUENCE [LARGE SCALE GENOMIC DNA]</scope>
    <source>
        <strain evidence="5 6">B-S-A6</strain>
    </source>
</reference>
<evidence type="ECO:0000256" key="1">
    <source>
        <dbReference type="ARBA" id="ARBA00001049"/>
    </source>
</evidence>
<dbReference type="EC" id="2.3.2.2" evidence="4"/>
<evidence type="ECO:0000256" key="4">
    <source>
        <dbReference type="RuleBase" id="RU368036"/>
    </source>
</evidence>
<keyword evidence="4" id="KW-0378">Hydrolase</keyword>
<dbReference type="PANTHER" id="PTHR43881:SF1">
    <property type="entry name" value="GAMMA-GLUTAMYLTRANSPEPTIDASE (AFU_ORTHOLOGUE AFUA_4G13580)"/>
    <property type="match status" value="1"/>
</dbReference>
<keyword evidence="4" id="KW-0865">Zymogen</keyword>
<proteinExistence type="inferred from homology"/>
<name>A0ABT6S7P2_9ACTN</name>
<dbReference type="NCBIfam" id="TIGR00066">
    <property type="entry name" value="g_glut_trans"/>
    <property type="match status" value="1"/>
</dbReference>
<evidence type="ECO:0000313" key="5">
    <source>
        <dbReference type="EMBL" id="MDI3403331.1"/>
    </source>
</evidence>
<dbReference type="Pfam" id="PF01019">
    <property type="entry name" value="G_glu_transpept"/>
    <property type="match status" value="1"/>
</dbReference>
<dbReference type="InterPro" id="IPR043138">
    <property type="entry name" value="GGT_lsub"/>
</dbReference>
<dbReference type="RefSeq" id="WP_282541274.1">
    <property type="nucleotide sequence ID" value="NZ_JASCIQ010000004.1"/>
</dbReference>
<comment type="similarity">
    <text evidence="4">Belongs to the gamma-glutamyltransferase family.</text>
</comment>
<keyword evidence="6" id="KW-1185">Reference proteome</keyword>
<organism evidence="5 6">
    <name type="scientific">Streptomyces cavernicola</name>
    <dbReference type="NCBI Taxonomy" id="3043613"/>
    <lineage>
        <taxon>Bacteria</taxon>
        <taxon>Bacillati</taxon>
        <taxon>Actinomycetota</taxon>
        <taxon>Actinomycetes</taxon>
        <taxon>Kitasatosporales</taxon>
        <taxon>Streptomycetaceae</taxon>
        <taxon>Streptomyces</taxon>
    </lineage>
</organism>
<dbReference type="Proteomes" id="UP001223978">
    <property type="component" value="Unassembled WGS sequence"/>
</dbReference>
<comment type="subunit">
    <text evidence="4">This enzyme consists of two polypeptide chains, which are synthesized in precursor form from a single polypeptide.</text>
</comment>
<dbReference type="InterPro" id="IPR043137">
    <property type="entry name" value="GGT_ssub_C"/>
</dbReference>
<dbReference type="InterPro" id="IPR052896">
    <property type="entry name" value="GGT-like_enzyme"/>
</dbReference>
<keyword evidence="4 5" id="KW-0012">Acyltransferase</keyword>
<dbReference type="Gene3D" id="3.60.20.40">
    <property type="match status" value="1"/>
</dbReference>
<dbReference type="InterPro" id="IPR000101">
    <property type="entry name" value="GGT_peptidase"/>
</dbReference>
<dbReference type="PRINTS" id="PR01210">
    <property type="entry name" value="GGTRANSPTASE"/>
</dbReference>
<evidence type="ECO:0000313" key="6">
    <source>
        <dbReference type="Proteomes" id="UP001223978"/>
    </source>
</evidence>
<sequence>MSRTTRPVALARNGMVSSPHYLASTAGLQVLQEGGSAVDAAVAINATLGVVYPHMTGPGGDAFWLIYDAQSRRVHALNGSGRAGAAATRDFYRRQGHQEIPSRGPGAVVTVPGAVDSWCTAHDRYGKLPLERLLAPAINYARSGFAVCAGLASCTAELTEMLSTHEATRSTMLPGGSASLMGEVLSLPKLAETLETVAQKGRDGFYQGPVADEITRALQSQGGVLTAADFAAHSSDWTEPISTTYRGYRAYQHGPNSQGFAHLMALNILENFNISGMDHHGPGYVHLLVEATKQAFADRDRYLTDPAFADIPMDHLLSAEYAAELAGRITDAPGSPLRPAARLGGDTTCSVVVDSEGNAVSVIQSLYHEFGSGFIGGETGVLLQNRGSFFSLDDEHPNRLEPGKRTFHTLMPGMLFRDEQPYLVYGTMGGEGQPQTSTALVTRIVDFGCDVQTAIDAPRWLYGRTWGEARRDLRMESRFSAATLDTLGNLGHPVRQAGAWDDTMGHAQAIRITDGVLAGGADPRGEGLALGW</sequence>
<keyword evidence="4" id="KW-0317">Glutathione biosynthesis</keyword>
<evidence type="ECO:0000256" key="3">
    <source>
        <dbReference type="ARBA" id="ARBA00047417"/>
    </source>
</evidence>
<dbReference type="InterPro" id="IPR029055">
    <property type="entry name" value="Ntn_hydrolases_N"/>
</dbReference>
<dbReference type="EMBL" id="JASCIQ010000004">
    <property type="protein sequence ID" value="MDI3403331.1"/>
    <property type="molecule type" value="Genomic_DNA"/>
</dbReference>
<comment type="catalytic activity">
    <reaction evidence="3 4">
        <text>an N-terminal (5-L-glutamyl)-[peptide] + an alpha-amino acid = 5-L-glutamyl amino acid + an N-terminal L-alpha-aminoacyl-[peptide]</text>
        <dbReference type="Rhea" id="RHEA:23904"/>
        <dbReference type="Rhea" id="RHEA-COMP:9780"/>
        <dbReference type="Rhea" id="RHEA-COMP:9795"/>
        <dbReference type="ChEBI" id="CHEBI:77644"/>
        <dbReference type="ChEBI" id="CHEBI:78597"/>
        <dbReference type="ChEBI" id="CHEBI:78599"/>
        <dbReference type="ChEBI" id="CHEBI:78608"/>
        <dbReference type="EC" id="2.3.2.2"/>
    </reaction>
</comment>
<comment type="catalytic activity">
    <reaction evidence="2 4">
        <text>glutathione + H2O = L-cysteinylglycine + L-glutamate</text>
        <dbReference type="Rhea" id="RHEA:28807"/>
        <dbReference type="ChEBI" id="CHEBI:15377"/>
        <dbReference type="ChEBI" id="CHEBI:29985"/>
        <dbReference type="ChEBI" id="CHEBI:57925"/>
        <dbReference type="ChEBI" id="CHEBI:61694"/>
        <dbReference type="EC" id="3.4.19.13"/>
    </reaction>
</comment>
<accession>A0ABT6S7P2</accession>
<comment type="PTM">
    <text evidence="4">Cleaved by autocatalysis into a large and a small subunit.</text>
</comment>